<sequence length="197" mass="22475">MVVLAVITGLSSKAQYVQPERDDTVRLMAKTPFDTSYARAALAKGTGTIKGVAFQRTKNGYGMKVGKPIYARNSKILLFPVTPYFLEFLELKKKENPKKLKFAYLSKEAWFFRLEAISNSAGEFTFPDMKPGKYYLECVLNWSTTGSYNRYTGTGYNNYGGSTNYYTREYYTRSHSDLLSKFVEITEEGQVLEIKLK</sequence>
<gene>
    <name evidence="1" type="ORF">ESB13_21260</name>
</gene>
<reference evidence="1 2" key="1">
    <citation type="submission" date="2019-01" db="EMBL/GenBank/DDBJ databases">
        <title>Filimonas sp. strain TTM-71.</title>
        <authorList>
            <person name="Chen W.-M."/>
        </authorList>
    </citation>
    <scope>NUCLEOTIDE SEQUENCE [LARGE SCALE GENOMIC DNA]</scope>
    <source>
        <strain evidence="1 2">TTM-71</strain>
    </source>
</reference>
<evidence type="ECO:0000313" key="2">
    <source>
        <dbReference type="Proteomes" id="UP000290545"/>
    </source>
</evidence>
<name>A0A4Q1D148_9BACT</name>
<proteinExistence type="predicted"/>
<evidence type="ECO:0000313" key="1">
    <source>
        <dbReference type="EMBL" id="RXK81494.1"/>
    </source>
</evidence>
<dbReference type="SUPFAM" id="SSF117074">
    <property type="entry name" value="Hypothetical protein PA1324"/>
    <property type="match status" value="1"/>
</dbReference>
<dbReference type="AlphaFoldDB" id="A0A4Q1D148"/>
<evidence type="ECO:0008006" key="3">
    <source>
        <dbReference type="Google" id="ProtNLM"/>
    </source>
</evidence>
<comment type="caution">
    <text evidence="1">The sequence shown here is derived from an EMBL/GenBank/DDBJ whole genome shotgun (WGS) entry which is preliminary data.</text>
</comment>
<organism evidence="1 2">
    <name type="scientific">Filimonas effusa</name>
    <dbReference type="NCBI Taxonomy" id="2508721"/>
    <lineage>
        <taxon>Bacteria</taxon>
        <taxon>Pseudomonadati</taxon>
        <taxon>Bacteroidota</taxon>
        <taxon>Chitinophagia</taxon>
        <taxon>Chitinophagales</taxon>
        <taxon>Chitinophagaceae</taxon>
        <taxon>Filimonas</taxon>
    </lineage>
</organism>
<dbReference type="Proteomes" id="UP000290545">
    <property type="component" value="Unassembled WGS sequence"/>
</dbReference>
<protein>
    <recommendedName>
        <fullName evidence="3">Carboxypeptidase regulatory-like domain-containing protein</fullName>
    </recommendedName>
</protein>
<accession>A0A4Q1D148</accession>
<dbReference type="EMBL" id="SDHZ01000004">
    <property type="protein sequence ID" value="RXK81494.1"/>
    <property type="molecule type" value="Genomic_DNA"/>
</dbReference>
<dbReference type="OrthoDB" id="6058208at2"/>
<keyword evidence="2" id="KW-1185">Reference proteome</keyword>